<evidence type="ECO:0000313" key="1">
    <source>
        <dbReference type="EMBL" id="MDV4315104.1"/>
    </source>
</evidence>
<sequence>MTKKVRDNFTAQTVKFLRERVNNFCSNPDCRRLTSEPKQGGASGINLTGVAAHICAASSLGPRYDESMSTEARKDISNGIWLCNRCARLIDIEPNVYPTELLQQWKKNAELRIFKNSNQKFSSETEVEKELHRALLKSRLQDFSAITNHALSGMANAIHKELKLLDPRLDIYCSHLGNQTLYEIHAAESMQEDTVELKFKPFNNQEFQQKYYDLIAHGSGFECHLKEFTSNSEALNALIPTNLKDGMVILKPKNEHCAILELTDENQNIILELDGTFISGNKSFSINTEKYGGLVKAHFKEISFNEKTIKNSNFDLSIDFSYWDGVELKRLPYFDKVKNIYQKLYEAKTLIAKVIVNGLDLYTAKSSINSDALINIVTLLEYVDVCKKISETMGFSILLESDITFTGDEHQRLHEVSELLHRVVEEKVFSCTMSLSKSKDGVGNLSELLSAESIVIQQIYVVENLKMFNKLFNFNLYVQHIMINQKIKLLKYDNNKKISKYKICNGGDGSVYKRQVSITPFSEPDERVFLNKRDCC</sequence>
<evidence type="ECO:0000313" key="2">
    <source>
        <dbReference type="Proteomes" id="UP001284654"/>
    </source>
</evidence>
<dbReference type="RefSeq" id="WP_317305714.1">
    <property type="nucleotide sequence ID" value="NZ_JAWJYY010000001.1"/>
</dbReference>
<accession>A0AAW8Z195</accession>
<dbReference type="EMBL" id="JAWJYY010000001">
    <property type="protein sequence ID" value="MDV4315104.1"/>
    <property type="molecule type" value="Genomic_DNA"/>
</dbReference>
<gene>
    <name evidence="1" type="ORF">MSG88_04850</name>
</gene>
<protein>
    <submittedName>
        <fullName evidence="1">Uncharacterized protein</fullName>
    </submittedName>
</protein>
<proteinExistence type="predicted"/>
<comment type="caution">
    <text evidence="1">The sequence shown here is derived from an EMBL/GenBank/DDBJ whole genome shotgun (WGS) entry which is preliminary data.</text>
</comment>
<name>A0AAW8Z195_9GAMM</name>
<organism evidence="1 2">
    <name type="scientific">Acinetobacter indicus</name>
    <dbReference type="NCBI Taxonomy" id="756892"/>
    <lineage>
        <taxon>Bacteria</taxon>
        <taxon>Pseudomonadati</taxon>
        <taxon>Pseudomonadota</taxon>
        <taxon>Gammaproteobacteria</taxon>
        <taxon>Moraxellales</taxon>
        <taxon>Moraxellaceae</taxon>
        <taxon>Acinetobacter</taxon>
    </lineage>
</organism>
<reference evidence="1" key="1">
    <citation type="submission" date="2023-10" db="EMBL/GenBank/DDBJ databases">
        <authorList>
            <person name="Sykes E.M.E."/>
            <person name="Khan I.U.H."/>
            <person name="Kumar A."/>
        </authorList>
    </citation>
    <scope>NUCLEOTIDE SEQUENCE</scope>
    <source>
        <strain evidence="1">IK5</strain>
    </source>
</reference>
<dbReference type="Proteomes" id="UP001284654">
    <property type="component" value="Unassembled WGS sequence"/>
</dbReference>
<dbReference type="AlphaFoldDB" id="A0AAW8Z195"/>